<evidence type="ECO:0000256" key="3">
    <source>
        <dbReference type="ARBA" id="ARBA00022448"/>
    </source>
</evidence>
<comment type="similarity">
    <text evidence="2">Belongs to the ABC-2 integral membrane protein family.</text>
</comment>
<dbReference type="PROSITE" id="PS51012">
    <property type="entry name" value="ABC_TM2"/>
    <property type="match status" value="1"/>
</dbReference>
<evidence type="ECO:0000313" key="10">
    <source>
        <dbReference type="EMBL" id="UOE40830.1"/>
    </source>
</evidence>
<dbReference type="PANTHER" id="PTHR30294:SF38">
    <property type="entry name" value="TRANSPORT PERMEASE PROTEIN"/>
    <property type="match status" value="1"/>
</dbReference>
<feature type="transmembrane region" description="Helical" evidence="8">
    <location>
        <begin position="273"/>
        <end position="297"/>
    </location>
</feature>
<protein>
    <submittedName>
        <fullName evidence="10">ABC transporter permease</fullName>
    </submittedName>
</protein>
<feature type="transmembrane region" description="Helical" evidence="8">
    <location>
        <begin position="309"/>
        <end position="330"/>
    </location>
</feature>
<keyword evidence="6 8" id="KW-1133">Transmembrane helix</keyword>
<evidence type="ECO:0000256" key="7">
    <source>
        <dbReference type="ARBA" id="ARBA00023136"/>
    </source>
</evidence>
<evidence type="ECO:0000256" key="4">
    <source>
        <dbReference type="ARBA" id="ARBA00022475"/>
    </source>
</evidence>
<sequence>MLYKLWRAIWKEILLLKRDIGGIVIIFVMPLVLIITITLIQDSSFKSLEGSKMPMILVDNDKGEISQTIINELKAGKTFEIVSKNYDENTAKKAVYNGEYQLAIVIPKDLSNDLNAHINQKVEEIVSQFGAEVQQNTSLQQIKIPENKEIHLYFDPATNPGFKSGIINTVDKMIFKIENKKIYKAFQEQLGTGEDLDNSKNFITYKEVTPKAEDNFILPNSVQHNVPAWALFAIFFIVVPLSINLVKEKNQGTIIRLNSSPTPYFIHVLGKTFTYLVICIIQFLLMVAVGIYLFPYFDLPVFEVGGKLAAMLFVTFFAGLGAIGIGVLLGTLAETQEQSAPFGATSVVILAAIGGIWVPVFMMPEFMQLVSKFSPMNWGLNAYYDIILRNSGIQGVLKYCGMLFLFYLVMVSIALIYEKRKNAS</sequence>
<feature type="transmembrane region" description="Helical" evidence="8">
    <location>
        <begin position="342"/>
        <end position="362"/>
    </location>
</feature>
<dbReference type="PANTHER" id="PTHR30294">
    <property type="entry name" value="MEMBRANE COMPONENT OF ABC TRANSPORTER YHHJ-RELATED"/>
    <property type="match status" value="1"/>
</dbReference>
<feature type="transmembrane region" description="Helical" evidence="8">
    <location>
        <begin position="226"/>
        <end position="246"/>
    </location>
</feature>
<comment type="subcellular location">
    <subcellularLocation>
        <location evidence="1">Cell membrane</location>
        <topology evidence="1">Multi-pass membrane protein</topology>
    </subcellularLocation>
</comment>
<dbReference type="InterPro" id="IPR013525">
    <property type="entry name" value="ABC2_TM"/>
</dbReference>
<feature type="domain" description="ABC transmembrane type-2" evidence="9">
    <location>
        <begin position="190"/>
        <end position="421"/>
    </location>
</feature>
<evidence type="ECO:0000259" key="9">
    <source>
        <dbReference type="PROSITE" id="PS51012"/>
    </source>
</evidence>
<reference evidence="10 11" key="1">
    <citation type="submission" date="2022-03" db="EMBL/GenBank/DDBJ databases">
        <title>Chryseobacterium sp. isolated from particulate matters in swine house.</title>
        <authorList>
            <person name="Won M."/>
            <person name="Kim S.-J."/>
            <person name="Kwon S.-W."/>
        </authorList>
    </citation>
    <scope>NUCLEOTIDE SEQUENCE [LARGE SCALE GENOMIC DNA]</scope>
    <source>
        <strain evidence="10 11">SC2-2</strain>
    </source>
</reference>
<keyword evidence="4" id="KW-1003">Cell membrane</keyword>
<dbReference type="Proteomes" id="UP000831460">
    <property type="component" value="Chromosome"/>
</dbReference>
<keyword evidence="3" id="KW-0813">Transport</keyword>
<gene>
    <name evidence="10" type="ORF">MTP09_13125</name>
</gene>
<evidence type="ECO:0000256" key="1">
    <source>
        <dbReference type="ARBA" id="ARBA00004651"/>
    </source>
</evidence>
<feature type="transmembrane region" description="Helical" evidence="8">
    <location>
        <begin position="396"/>
        <end position="417"/>
    </location>
</feature>
<evidence type="ECO:0000256" key="8">
    <source>
        <dbReference type="SAM" id="Phobius"/>
    </source>
</evidence>
<dbReference type="InterPro" id="IPR047817">
    <property type="entry name" value="ABC2_TM_bact-type"/>
</dbReference>
<keyword evidence="5 8" id="KW-0812">Transmembrane</keyword>
<dbReference type="InterPro" id="IPR051449">
    <property type="entry name" value="ABC-2_transporter_component"/>
</dbReference>
<name>A0ABY4BP06_9FLAO</name>
<dbReference type="EMBL" id="CP094532">
    <property type="protein sequence ID" value="UOE40830.1"/>
    <property type="molecule type" value="Genomic_DNA"/>
</dbReference>
<evidence type="ECO:0000256" key="2">
    <source>
        <dbReference type="ARBA" id="ARBA00007783"/>
    </source>
</evidence>
<proteinExistence type="inferred from homology"/>
<dbReference type="Gene3D" id="3.40.1710.10">
    <property type="entry name" value="abc type-2 transporter like domain"/>
    <property type="match status" value="1"/>
</dbReference>
<evidence type="ECO:0000256" key="6">
    <source>
        <dbReference type="ARBA" id="ARBA00022989"/>
    </source>
</evidence>
<keyword evidence="11" id="KW-1185">Reference proteome</keyword>
<evidence type="ECO:0000256" key="5">
    <source>
        <dbReference type="ARBA" id="ARBA00022692"/>
    </source>
</evidence>
<feature type="transmembrane region" description="Helical" evidence="8">
    <location>
        <begin position="20"/>
        <end position="40"/>
    </location>
</feature>
<dbReference type="Pfam" id="PF12698">
    <property type="entry name" value="ABC2_membrane_3"/>
    <property type="match status" value="1"/>
</dbReference>
<dbReference type="RefSeq" id="WP_243548841.1">
    <property type="nucleotide sequence ID" value="NZ_CP094532.1"/>
</dbReference>
<evidence type="ECO:0000313" key="11">
    <source>
        <dbReference type="Proteomes" id="UP000831460"/>
    </source>
</evidence>
<accession>A0ABY4BP06</accession>
<organism evidence="10 11">
    <name type="scientific">Chryseobacterium suipulveris</name>
    <dbReference type="NCBI Taxonomy" id="2929800"/>
    <lineage>
        <taxon>Bacteria</taxon>
        <taxon>Pseudomonadati</taxon>
        <taxon>Bacteroidota</taxon>
        <taxon>Flavobacteriia</taxon>
        <taxon>Flavobacteriales</taxon>
        <taxon>Weeksellaceae</taxon>
        <taxon>Chryseobacterium group</taxon>
        <taxon>Chryseobacterium</taxon>
    </lineage>
</organism>
<keyword evidence="7 8" id="KW-0472">Membrane</keyword>